<keyword evidence="2" id="KW-1133">Transmembrane helix</keyword>
<keyword evidence="4" id="KW-1185">Reference proteome</keyword>
<evidence type="ECO:0000313" key="3">
    <source>
        <dbReference type="EMBL" id="KFM69815.1"/>
    </source>
</evidence>
<dbReference type="Proteomes" id="UP000054359">
    <property type="component" value="Unassembled WGS sequence"/>
</dbReference>
<protein>
    <submittedName>
        <fullName evidence="3">Uncharacterized protein</fullName>
    </submittedName>
</protein>
<feature type="compositionally biased region" description="Basic and acidic residues" evidence="1">
    <location>
        <begin position="156"/>
        <end position="171"/>
    </location>
</feature>
<evidence type="ECO:0000256" key="2">
    <source>
        <dbReference type="SAM" id="Phobius"/>
    </source>
</evidence>
<feature type="non-terminal residue" evidence="3">
    <location>
        <position position="179"/>
    </location>
</feature>
<dbReference type="AlphaFoldDB" id="A0A087TXH6"/>
<organism evidence="3 4">
    <name type="scientific">Stegodyphus mimosarum</name>
    <name type="common">African social velvet spider</name>
    <dbReference type="NCBI Taxonomy" id="407821"/>
    <lineage>
        <taxon>Eukaryota</taxon>
        <taxon>Metazoa</taxon>
        <taxon>Ecdysozoa</taxon>
        <taxon>Arthropoda</taxon>
        <taxon>Chelicerata</taxon>
        <taxon>Arachnida</taxon>
        <taxon>Araneae</taxon>
        <taxon>Araneomorphae</taxon>
        <taxon>Entelegynae</taxon>
        <taxon>Eresoidea</taxon>
        <taxon>Eresidae</taxon>
        <taxon>Stegodyphus</taxon>
    </lineage>
</organism>
<gene>
    <name evidence="3" type="ORF">X975_09531</name>
</gene>
<feature type="transmembrane region" description="Helical" evidence="2">
    <location>
        <begin position="36"/>
        <end position="56"/>
    </location>
</feature>
<accession>A0A087TXH6</accession>
<feature type="transmembrane region" description="Helical" evidence="2">
    <location>
        <begin position="106"/>
        <end position="125"/>
    </location>
</feature>
<reference evidence="3 4" key="1">
    <citation type="submission" date="2013-11" db="EMBL/GenBank/DDBJ databases">
        <title>Genome sequencing of Stegodyphus mimosarum.</title>
        <authorList>
            <person name="Bechsgaard J."/>
        </authorList>
    </citation>
    <scope>NUCLEOTIDE SEQUENCE [LARGE SCALE GENOMIC DNA]</scope>
</reference>
<keyword evidence="2" id="KW-0812">Transmembrane</keyword>
<feature type="transmembrane region" description="Helical" evidence="2">
    <location>
        <begin position="7"/>
        <end position="30"/>
    </location>
</feature>
<feature type="transmembrane region" description="Helical" evidence="2">
    <location>
        <begin position="132"/>
        <end position="150"/>
    </location>
</feature>
<evidence type="ECO:0000256" key="1">
    <source>
        <dbReference type="SAM" id="MobiDB-lite"/>
    </source>
</evidence>
<dbReference type="OrthoDB" id="6465393at2759"/>
<proteinExistence type="predicted"/>
<dbReference type="EMBL" id="KK117205">
    <property type="protein sequence ID" value="KFM69815.1"/>
    <property type="molecule type" value="Genomic_DNA"/>
</dbReference>
<keyword evidence="2" id="KW-0472">Membrane</keyword>
<name>A0A087TXH6_STEMI</name>
<feature type="region of interest" description="Disordered" evidence="1">
    <location>
        <begin position="156"/>
        <end position="179"/>
    </location>
</feature>
<evidence type="ECO:0000313" key="4">
    <source>
        <dbReference type="Proteomes" id="UP000054359"/>
    </source>
</evidence>
<sequence length="179" mass="20598">MQYPWQLVAYSNQIIIRLVLEYVSIVIMFYRPVSRHLAEIFLMVWFWNIFVKMKIFMSVRMESNISRLLVGSSRLIGFNFSTESFLVSNVMDFSVDSFLINETVTALHITMSITGFFSVLFSMVVLNMVSKVIRLGFIMMVFVCFVAIMFPSEGQSKKGGENNSLDDHVDEIPSAEELN</sequence>